<dbReference type="Pfam" id="PF09822">
    <property type="entry name" value="ABC_transp_aux"/>
    <property type="match status" value="1"/>
</dbReference>
<gene>
    <name evidence="4" type="ORF">LPB303_10685</name>
</gene>
<evidence type="ECO:0000259" key="3">
    <source>
        <dbReference type="Pfam" id="PF23357"/>
    </source>
</evidence>
<dbReference type="OrthoDB" id="9777219at2"/>
<feature type="domain" description="DUF7088" evidence="3">
    <location>
        <begin position="34"/>
        <end position="133"/>
    </location>
</feature>
<keyword evidence="5" id="KW-1185">Reference proteome</keyword>
<evidence type="ECO:0000256" key="1">
    <source>
        <dbReference type="SAM" id="Phobius"/>
    </source>
</evidence>
<organism evidence="4 5">
    <name type="scientific">Polaribacter atrinae</name>
    <dbReference type="NCBI Taxonomy" id="1333662"/>
    <lineage>
        <taxon>Bacteria</taxon>
        <taxon>Pseudomonadati</taxon>
        <taxon>Bacteroidota</taxon>
        <taxon>Flavobacteriia</taxon>
        <taxon>Flavobacteriales</taxon>
        <taxon>Flavobacteriaceae</taxon>
    </lineage>
</organism>
<dbReference type="EMBL" id="LVWE01000038">
    <property type="protein sequence ID" value="OAD44786.1"/>
    <property type="molecule type" value="Genomic_DNA"/>
</dbReference>
<evidence type="ECO:0000259" key="2">
    <source>
        <dbReference type="Pfam" id="PF09822"/>
    </source>
</evidence>
<evidence type="ECO:0000313" key="4">
    <source>
        <dbReference type="EMBL" id="OAD44786.1"/>
    </source>
</evidence>
<reference evidence="4 5" key="1">
    <citation type="submission" date="2016-02" db="EMBL/GenBank/DDBJ databases">
        <title>Draft genome sequence of Polaribacter atrinae KACC17473.</title>
        <authorList>
            <person name="Shin S.-K."/>
            <person name="Yi H."/>
        </authorList>
    </citation>
    <scope>NUCLEOTIDE SEQUENCE [LARGE SCALE GENOMIC DNA]</scope>
    <source>
        <strain evidence="4 5">KACC 17473</strain>
    </source>
</reference>
<keyword evidence="1" id="KW-0812">Transmembrane</keyword>
<accession>A0A176TBJ2</accession>
<name>A0A176TBJ2_9FLAO</name>
<keyword evidence="1" id="KW-0472">Membrane</keyword>
<dbReference type="STRING" id="1333662.LPB303_10685"/>
<dbReference type="AlphaFoldDB" id="A0A176TBJ2"/>
<feature type="transmembrane region" description="Helical" evidence="1">
    <location>
        <begin position="517"/>
        <end position="540"/>
    </location>
</feature>
<sequence length="546" mass="62299">MNKNLKNSILIIVGLILLNTINQSFYERFDLTADNRYTLSKTTENILSKVDDILFVTVYLEGDFPSEFKRLQAETRQYLEELATTNSNIKINFETPDNQREDLIKRGMLPSQLTVEEEGKLSEAIIFPWAEVTYGKKSTIASLLPNAIVASQDEQLQKAIENLEYSFSNAINSVTQNRQKSVAVITGNGELQDIYQYSFLSEVAKKYKLAKFTLDSVAANPQQTLQDLMSLDLAIIAKPTERFTEKEKLTLDQYIANGGKTLWMLDNVQADQDSLFNSGKMLAYPRDLNLTDLLFSYGIRINTTLIKDLYAAQIPLATGKVGNQTQFKNLDWFYHPLVGGNPNHPITKNVSPVRLQFANQIDTLTNNIKKTPLLLSSTLTKKIGTPGFIELQSIADEVTEEEYADGNQLFAVLLEGNFKSAYKDRVKPFETPLFKEHATKNKMVIISDGDIGKNQILKKQPFDLNRDKWTNQQFGNKDFLLNTVDYLLDDAGLIQLRNKTLQIRTLDKQKAFKERTFWQFLNVALPLLLLFAFGFVFNYLRKRKYC</sequence>
<proteinExistence type="predicted"/>
<dbReference type="NCBIfam" id="TIGR03521">
    <property type="entry name" value="GldG"/>
    <property type="match status" value="1"/>
</dbReference>
<dbReference type="InterPro" id="IPR019196">
    <property type="entry name" value="ABC_transp_unknown"/>
</dbReference>
<evidence type="ECO:0000313" key="5">
    <source>
        <dbReference type="Proteomes" id="UP000076923"/>
    </source>
</evidence>
<dbReference type="InterPro" id="IPR055396">
    <property type="entry name" value="DUF7088"/>
</dbReference>
<dbReference type="Proteomes" id="UP000076923">
    <property type="component" value="Unassembled WGS sequence"/>
</dbReference>
<dbReference type="Pfam" id="PF23357">
    <property type="entry name" value="DUF7088"/>
    <property type="match status" value="1"/>
</dbReference>
<comment type="caution">
    <text evidence="4">The sequence shown here is derived from an EMBL/GenBank/DDBJ whole genome shotgun (WGS) entry which is preliminary data.</text>
</comment>
<dbReference type="RefSeq" id="WP_068450026.1">
    <property type="nucleotide sequence ID" value="NZ_CP150660.1"/>
</dbReference>
<dbReference type="InterPro" id="IPR019863">
    <property type="entry name" value="Motility-assoc_ABC-rel_GldG"/>
</dbReference>
<feature type="domain" description="ABC-type uncharacterised transport system" evidence="2">
    <location>
        <begin position="180"/>
        <end position="482"/>
    </location>
</feature>
<keyword evidence="1" id="KW-1133">Transmembrane helix</keyword>
<protein>
    <submittedName>
        <fullName evidence="4">Gliding motility-associated ABC transporter substrate-binding protein GldG</fullName>
    </submittedName>
</protein>